<dbReference type="SUPFAM" id="SSF55048">
    <property type="entry name" value="Probable ACP-binding domain of malonyl-CoA ACP transacylase"/>
    <property type="match status" value="1"/>
</dbReference>
<comment type="catalytic activity">
    <reaction evidence="7">
        <text>acetyl-CoA + n malonyl-CoA + 2n NADPH + 2n H(+) = a long-chain fatty acid + (n+1) CoA + n CO2 + 2n NADP(+).</text>
        <dbReference type="EC" id="2.3.1.85"/>
    </reaction>
</comment>
<dbReference type="CDD" id="cd00833">
    <property type="entry name" value="PKS"/>
    <property type="match status" value="1"/>
</dbReference>
<organism evidence="12 13">
    <name type="scientific">Glossina brevipalpis</name>
    <dbReference type="NCBI Taxonomy" id="37001"/>
    <lineage>
        <taxon>Eukaryota</taxon>
        <taxon>Metazoa</taxon>
        <taxon>Ecdysozoa</taxon>
        <taxon>Arthropoda</taxon>
        <taxon>Hexapoda</taxon>
        <taxon>Insecta</taxon>
        <taxon>Pterygota</taxon>
        <taxon>Neoptera</taxon>
        <taxon>Endopterygota</taxon>
        <taxon>Diptera</taxon>
        <taxon>Brachycera</taxon>
        <taxon>Muscomorpha</taxon>
        <taxon>Hippoboscoidea</taxon>
        <taxon>Glossinidae</taxon>
        <taxon>Glossina</taxon>
    </lineage>
</organism>
<evidence type="ECO:0000256" key="8">
    <source>
        <dbReference type="PROSITE-ProRule" id="PRU01363"/>
    </source>
</evidence>
<dbReference type="GO" id="GO:0004312">
    <property type="term" value="F:fatty acid synthase activity"/>
    <property type="evidence" value="ECO:0007669"/>
    <property type="project" value="UniProtKB-EC"/>
</dbReference>
<keyword evidence="13" id="KW-1185">Reference proteome</keyword>
<feature type="active site" description="Proton donor; for dehydratase activity" evidence="8">
    <location>
        <position position="1058"/>
    </location>
</feature>
<dbReference type="Gene3D" id="3.40.50.720">
    <property type="entry name" value="NAD(P)-binding Rossmann-like Domain"/>
    <property type="match status" value="1"/>
</dbReference>
<dbReference type="SUPFAM" id="SSF52151">
    <property type="entry name" value="FabD/lysophospholipase-like"/>
    <property type="match status" value="1"/>
</dbReference>
<dbReference type="InterPro" id="IPR020841">
    <property type="entry name" value="PKS_Beta-ketoAc_synthase_dom"/>
</dbReference>
<feature type="domain" description="PKS/mFAS DH" evidence="11">
    <location>
        <begin position="871"/>
        <end position="1157"/>
    </location>
</feature>
<dbReference type="UniPathway" id="UPA00094"/>
<dbReference type="SUPFAM" id="SSF53901">
    <property type="entry name" value="Thiolase-like"/>
    <property type="match status" value="1"/>
</dbReference>
<dbReference type="SMART" id="SM00822">
    <property type="entry name" value="PKS_KR"/>
    <property type="match status" value="1"/>
</dbReference>
<dbReference type="InterPro" id="IPR018201">
    <property type="entry name" value="Ketoacyl_synth_AS"/>
</dbReference>
<evidence type="ECO:0000256" key="2">
    <source>
        <dbReference type="ARBA" id="ARBA00018769"/>
    </source>
</evidence>
<keyword evidence="3" id="KW-0596">Phosphopantetheine</keyword>
<dbReference type="InterPro" id="IPR016039">
    <property type="entry name" value="Thiolase-like"/>
</dbReference>
<dbReference type="PROSITE" id="PS00606">
    <property type="entry name" value="KS3_1"/>
    <property type="match status" value="1"/>
</dbReference>
<dbReference type="GO" id="GO:0016491">
    <property type="term" value="F:oxidoreductase activity"/>
    <property type="evidence" value="ECO:0007669"/>
    <property type="project" value="InterPro"/>
</dbReference>
<proteinExistence type="predicted"/>
<evidence type="ECO:0000259" key="11">
    <source>
        <dbReference type="PROSITE" id="PS52019"/>
    </source>
</evidence>
<dbReference type="InterPro" id="IPR020843">
    <property type="entry name" value="ER"/>
</dbReference>
<dbReference type="SMART" id="SM00827">
    <property type="entry name" value="PKS_AT"/>
    <property type="match status" value="1"/>
</dbReference>
<dbReference type="Pfam" id="PF08659">
    <property type="entry name" value="KR"/>
    <property type="match status" value="1"/>
</dbReference>
<evidence type="ECO:0000256" key="1">
    <source>
        <dbReference type="ARBA" id="ARBA00012873"/>
    </source>
</evidence>
<feature type="region of interest" description="N-terminal hotdog fold" evidence="8">
    <location>
        <begin position="871"/>
        <end position="998"/>
    </location>
</feature>
<dbReference type="InterPro" id="IPR036736">
    <property type="entry name" value="ACP-like_sf"/>
</dbReference>
<dbReference type="InterPro" id="IPR009081">
    <property type="entry name" value="PP-bd_ACP"/>
</dbReference>
<feature type="region of interest" description="C-terminal hotdog fold" evidence="8">
    <location>
        <begin position="1009"/>
        <end position="1157"/>
    </location>
</feature>
<dbReference type="STRING" id="37001.A0A1A9W885"/>
<dbReference type="InterPro" id="IPR049552">
    <property type="entry name" value="PKS_DH_N"/>
</dbReference>
<keyword evidence="6" id="KW-0511">Multifunctional enzyme</keyword>
<evidence type="ECO:0000256" key="6">
    <source>
        <dbReference type="ARBA" id="ARBA00023268"/>
    </source>
</evidence>
<dbReference type="InterPro" id="IPR016036">
    <property type="entry name" value="Malonyl_transacylase_ACP-bd"/>
</dbReference>
<dbReference type="PANTHER" id="PTHR43775">
    <property type="entry name" value="FATTY ACID SYNTHASE"/>
    <property type="match status" value="1"/>
</dbReference>
<dbReference type="Pfam" id="PF21149">
    <property type="entry name" value="FAS_pseudo-KR"/>
    <property type="match status" value="1"/>
</dbReference>
<dbReference type="InterPro" id="IPR013968">
    <property type="entry name" value="PKS_KR"/>
</dbReference>
<dbReference type="Gene3D" id="1.10.1200.10">
    <property type="entry name" value="ACP-like"/>
    <property type="match status" value="1"/>
</dbReference>
<dbReference type="Pfam" id="PF00550">
    <property type="entry name" value="PP-binding"/>
    <property type="match status" value="1"/>
</dbReference>
<dbReference type="SUPFAM" id="SSF51735">
    <property type="entry name" value="NAD(P)-binding Rossmann-fold domains"/>
    <property type="match status" value="2"/>
</dbReference>
<dbReference type="InterPro" id="IPR016035">
    <property type="entry name" value="Acyl_Trfase/lysoPLipase"/>
</dbReference>
<protein>
    <recommendedName>
        <fullName evidence="2">Fatty acid synthase</fullName>
        <ecNumber evidence="1">2.3.1.85</ecNumber>
    </recommendedName>
</protein>
<dbReference type="SMART" id="SM00829">
    <property type="entry name" value="PKS_ER"/>
    <property type="match status" value="1"/>
</dbReference>
<dbReference type="Pfam" id="PF16197">
    <property type="entry name" value="KAsynt_C_assoc"/>
    <property type="match status" value="1"/>
</dbReference>
<dbReference type="Pfam" id="PF13602">
    <property type="entry name" value="ADH_zinc_N_2"/>
    <property type="match status" value="1"/>
</dbReference>
<dbReference type="InterPro" id="IPR057326">
    <property type="entry name" value="KR_dom"/>
</dbReference>
<dbReference type="GO" id="GO:0006633">
    <property type="term" value="P:fatty acid biosynthetic process"/>
    <property type="evidence" value="ECO:0007669"/>
    <property type="project" value="UniProtKB-UniPathway"/>
</dbReference>
<dbReference type="PROSITE" id="PS00012">
    <property type="entry name" value="PHOSPHOPANTETHEINE"/>
    <property type="match status" value="1"/>
</dbReference>
<dbReference type="SMART" id="SM00823">
    <property type="entry name" value="PKS_PP"/>
    <property type="match status" value="1"/>
</dbReference>
<evidence type="ECO:0000256" key="4">
    <source>
        <dbReference type="ARBA" id="ARBA00022553"/>
    </source>
</evidence>
<dbReference type="Gene3D" id="3.30.70.3290">
    <property type="match status" value="1"/>
</dbReference>
<feature type="domain" description="Carrier" evidence="9">
    <location>
        <begin position="2007"/>
        <end position="2084"/>
    </location>
</feature>
<dbReference type="Pfam" id="PF00698">
    <property type="entry name" value="Acyl_transf_1"/>
    <property type="match status" value="1"/>
</dbReference>
<reference evidence="13" key="1">
    <citation type="submission" date="2014-03" db="EMBL/GenBank/DDBJ databases">
        <authorList>
            <person name="Aksoy S."/>
            <person name="Warren W."/>
            <person name="Wilson R.K."/>
        </authorList>
    </citation>
    <scope>NUCLEOTIDE SEQUENCE [LARGE SCALE GENOMIC DNA]</scope>
    <source>
        <strain evidence="13">IAEA</strain>
    </source>
</reference>
<dbReference type="Pfam" id="PF21089">
    <property type="entry name" value="PKS_DH_N"/>
    <property type="match status" value="1"/>
</dbReference>
<dbReference type="SUPFAM" id="SSF50129">
    <property type="entry name" value="GroES-like"/>
    <property type="match status" value="1"/>
</dbReference>
<dbReference type="InterPro" id="IPR036291">
    <property type="entry name" value="NAD(P)-bd_dom_sf"/>
</dbReference>
<dbReference type="Gene3D" id="3.40.50.1820">
    <property type="entry name" value="alpha/beta hydrolase"/>
    <property type="match status" value="1"/>
</dbReference>
<keyword evidence="5" id="KW-0808">Transferase</keyword>
<feature type="domain" description="Ketosynthase family 3 (KS3)" evidence="10">
    <location>
        <begin position="28"/>
        <end position="433"/>
    </location>
</feature>
<dbReference type="PROSITE" id="PS50075">
    <property type="entry name" value="CARRIER"/>
    <property type="match status" value="1"/>
</dbReference>
<accession>A0A1A9W885</accession>
<dbReference type="Pfam" id="PF00109">
    <property type="entry name" value="ketoacyl-synt"/>
    <property type="match status" value="1"/>
</dbReference>
<reference evidence="12" key="2">
    <citation type="submission" date="2020-05" db="UniProtKB">
        <authorList>
            <consortium name="EnsemblMetazoa"/>
        </authorList>
    </citation>
    <scope>IDENTIFICATION</scope>
    <source>
        <strain evidence="12">IAEA</strain>
    </source>
</reference>
<dbReference type="InterPro" id="IPR049391">
    <property type="entry name" value="FAS_pseudo-KR"/>
</dbReference>
<dbReference type="Gene3D" id="3.40.47.10">
    <property type="match status" value="1"/>
</dbReference>
<dbReference type="EnsemblMetazoa" id="GBRI009807-RA">
    <property type="protein sequence ID" value="GBRI009807-PA"/>
    <property type="gene ID" value="GBRI009807"/>
</dbReference>
<dbReference type="CDD" id="cd05195">
    <property type="entry name" value="enoyl_red"/>
    <property type="match status" value="1"/>
</dbReference>
<dbReference type="EC" id="2.3.1.85" evidence="1"/>
<dbReference type="SUPFAM" id="SSF53474">
    <property type="entry name" value="alpha/beta-Hydrolases"/>
    <property type="match status" value="1"/>
</dbReference>
<dbReference type="InterPro" id="IPR050091">
    <property type="entry name" value="PKS_NRPS_Biosynth_Enz"/>
</dbReference>
<evidence type="ECO:0000256" key="5">
    <source>
        <dbReference type="ARBA" id="ARBA00022679"/>
    </source>
</evidence>
<dbReference type="VEuPathDB" id="VectorBase:GBRI009807"/>
<evidence type="ECO:0000259" key="9">
    <source>
        <dbReference type="PROSITE" id="PS50075"/>
    </source>
</evidence>
<dbReference type="Gene3D" id="3.10.129.110">
    <property type="entry name" value="Polyketide synthase dehydratase"/>
    <property type="match status" value="1"/>
</dbReference>
<dbReference type="PANTHER" id="PTHR43775:SF23">
    <property type="entry name" value="FATTY ACID SYNTHASE 3"/>
    <property type="match status" value="1"/>
</dbReference>
<dbReference type="InterPro" id="IPR014043">
    <property type="entry name" value="Acyl_transferase_dom"/>
</dbReference>
<dbReference type="GO" id="GO:0004315">
    <property type="term" value="F:3-oxoacyl-[acyl-carrier-protein] synthase activity"/>
    <property type="evidence" value="ECO:0007669"/>
    <property type="project" value="InterPro"/>
</dbReference>
<dbReference type="InterPro" id="IPR020806">
    <property type="entry name" value="PKS_PP-bd"/>
</dbReference>
<dbReference type="InterPro" id="IPR029058">
    <property type="entry name" value="AB_hydrolase_fold"/>
</dbReference>
<dbReference type="InterPro" id="IPR042104">
    <property type="entry name" value="PKS_dehydratase_sf"/>
</dbReference>
<dbReference type="SMART" id="SM00825">
    <property type="entry name" value="PKS_KS"/>
    <property type="match status" value="1"/>
</dbReference>
<dbReference type="InterPro" id="IPR001227">
    <property type="entry name" value="Ac_transferase_dom_sf"/>
</dbReference>
<evidence type="ECO:0000256" key="7">
    <source>
        <dbReference type="ARBA" id="ARBA00044883"/>
    </source>
</evidence>
<dbReference type="InterPro" id="IPR032821">
    <property type="entry name" value="PKS_assoc"/>
</dbReference>
<evidence type="ECO:0000313" key="13">
    <source>
        <dbReference type="Proteomes" id="UP000091820"/>
    </source>
</evidence>
<dbReference type="Pfam" id="PF02801">
    <property type="entry name" value="Ketoacyl-synt_C"/>
    <property type="match status" value="1"/>
</dbReference>
<feature type="active site" description="Proton acceptor; for dehydratase activity" evidence="8">
    <location>
        <position position="908"/>
    </location>
</feature>
<evidence type="ECO:0000313" key="12">
    <source>
        <dbReference type="EnsemblMetazoa" id="GBRI009807-PA"/>
    </source>
</evidence>
<sequence length="2400" mass="268224">MTEFKEKVNSIVKNKSKKFLRIHPETDGDDIVISGMAGKFPNCHNVAEFEYKLYNKVDMVDDDERRWRHFHPEIPKRCGKIYDLEKFDATFFGVHFKQSHAMDPQARILVETAYEAIIDAGISPKSLRGTKTGVYIGSSISESEKTWMYDKVSPGGLSMTGCSRAMLANRVSYSLGLEGPSYLLDTACSSSMYALDNAFTALRVGEIDAAIIGGANLCLQPLVTLQFVRLGVLAADGYGKPFDQNASGFTRSEAVNCLFLQRKRDAKRVYASIVYSKTNCDGYKPEGITYPSRRLQERLLREFYQEVDICPEDLGYLEAHSTGTVVGDPEECQAIDNVLCSQRSKPLLVGSVKSNAGHAEPASGICSLVKVCFAFETGKIAPNINLKDVKSEISALAEGRLIVVKDIMNLEKPYVGVSSFGFGGANAHALLKAFDKSKINNGVPDDNIPRLITWAGRTEESVNVIFDSIEGKPLDAEFISLLHNIQNEDMTGLVFRGYGVFAKNGNTSAKSLVRDVHHYSGIRRPIVWVFSGMGSQWTEMGSSLMIIPQFRQSIERCHKALESKGLNLIKILTSSDATIFDNILHCFVGIAAVQIALVDILRSLSMEPDYVIGHSAGEMGCGYADRGFTPEQMILASYYRGKVSLEIEKIKGSMAAVGIGYKKIVNILPEKIEVACHNAADSCTISGPVEDVERFVNELKSKDIFAKEVPCSNIAYHSRYIAHMKPQLLKYLRKIIPNPKPRSSKWLSSSVPQANWQQEGRNLCSAEYHTNNLLNSVLFEETFALLPTNSITIEIAPHGLLQAILKRSMPNGIHIPLTQRGNKGNDVFLLSAIGKLFTNGVNFPTANLYPKIEFPVSRGTPGISSLIRWDHSEDWFVTKYEDMKTKSKGERSYTVNLDSDDEDFLTGHVIDGKVLIPAICYLRYVWETFSLMYHGPSYMDVPVEFEEVKFLRATSISPGENVELNVMIQYGTGYFEITESGALVVTGSIKDIEQPSPPEVYEFTEESDFPKLCQKDFYKELRLRGYHYSGSFQAVREGRGDGLYGKIGWNYNWVTFMDAMLQIQILGTDSRTLLLPTKIRKIRIYGFHHMGLLTAMDPENRVFEVYVDRKYDRIVSGGIEIVGLHASPVQRRKSPGIPVLERYQFVSHFPAPAFSIQDAIRICVQLALENSTVTKIKAVEVDTDGRYPIIENFMEAIEDLPVVTGDYLFLSSQTPEDISKVVHVENGKLFTQKNCHFIIIGGLCGEMNELSVTQASKCLVERGYLVVRNNNSSGTSNLKIPIDFKMIAKLPIENSAEVILLLQYVGTKKYSPEPILVEVSDCDKEFKWIAQVQQSINNKTPTIVYAYNEKLNGLIGLVNCLRKEPDGHLITCFFINDERAPAFNINEPLYAAQYALGLAINVYQNGKWGSYRHLQLKQDVEAAPRKDHVYGNVSQRGDLSSLRWFEGPLKPKDCDIKIAYSSVNFRDLMLATGRLAVELYGDSRLDQSCVLGLEYSGIHRKTGRRVMSMVAKGGVGSYVEKASRLVWNVPEHWSLKDAATVPVVYITVYYAFFMLSDIRKGKSILIHAGTGGIGLAAIRVALAYNLEIFTTCSTTQKKQFLLDTFPQIKESHIGNSRDTSFERMIIRETNGRGVDFVLNSLSEDKLLASIRCLGMRGKFLEIGKFDMANDTKLGMSCFLKEIKFITALADQLFLASDEEVAHLKALIDKDIANGIIQPLPATVFQAHEIEQAFRHMVGGKHLGKVVIQVREDPESELTMPVKVVKQVYFNANLSYIIPGGLGGFGLELADWMAVRGAKKLILNSSRGLSNDYQRHRIALWKTYGCEVLISTSNICTYEGCCNLLKEAKNMAPIGGIFNLAVKLQDAIFLNQTKEKFVKCFDPKAAATKYLDELSRVMCPELEHFVVFSSVSCGRGNPGQTNYGMANSVMERIIEDRLRNGFPAKAIQWGAVGEVGLIADMSEDKIDVDIGGTLQQRISSCLQELDTLLSAPDAVVGSMVVAEKRLGRSGSENIIQSIMNILGARDLKSLSLGTTLSEMGMDSLMAVEIRQTLERNFELSLTSQELRALTFQKLQEYDEARDRKRTETAKIICDSKTTPQGIELLLRNLGDETRCNEAMIELQSVLDVSQPAALPTIIIPGIEGTAGQVWYNIAKHIKGNVNILQFHRFADLTTIKEIAEACLEDVKAVVKSNRQFYIVAYSYGTFIALELVSMLEKIGFHGQLLLIDGAPHFLTKHTRLHLGKHTTNDDVYNLLLSIFVQMIFPEDVKGKVGQIFNQFPTVEQKMKQFDKYIAKQNLYSPHYLITMIHTMFKRIRSIITYDLKNFTLVNTPITLVRPAEIALQDIDEDYCLREITKEAVVVKVIEGDHTSMLDNPILPELINDFNPSLVDLRVFQKELKQ</sequence>
<dbReference type="Gene3D" id="3.90.180.10">
    <property type="entry name" value="Medium-chain alcohol dehydrogenases, catalytic domain"/>
    <property type="match status" value="1"/>
</dbReference>
<name>A0A1A9W885_9MUSC</name>
<evidence type="ECO:0000256" key="3">
    <source>
        <dbReference type="ARBA" id="ARBA00022450"/>
    </source>
</evidence>
<dbReference type="InterPro" id="IPR006162">
    <property type="entry name" value="Ppantetheine_attach_site"/>
</dbReference>
<dbReference type="InterPro" id="IPR011032">
    <property type="entry name" value="GroES-like_sf"/>
</dbReference>
<dbReference type="InterPro" id="IPR049900">
    <property type="entry name" value="PKS_mFAS_DH"/>
</dbReference>
<dbReference type="GO" id="GO:0031177">
    <property type="term" value="F:phosphopantetheine binding"/>
    <property type="evidence" value="ECO:0007669"/>
    <property type="project" value="InterPro"/>
</dbReference>
<dbReference type="Gene3D" id="3.40.366.10">
    <property type="entry name" value="Malonyl-Coenzyme A Acyl Carrier Protein, domain 2"/>
    <property type="match status" value="1"/>
</dbReference>
<dbReference type="PROSITE" id="PS52004">
    <property type="entry name" value="KS3_2"/>
    <property type="match status" value="1"/>
</dbReference>
<keyword evidence="4" id="KW-0597">Phosphoprotein</keyword>
<dbReference type="InterPro" id="IPR014031">
    <property type="entry name" value="Ketoacyl_synth_C"/>
</dbReference>
<evidence type="ECO:0000259" key="10">
    <source>
        <dbReference type="PROSITE" id="PS52004"/>
    </source>
</evidence>
<dbReference type="SUPFAM" id="SSF47336">
    <property type="entry name" value="ACP-like"/>
    <property type="match status" value="1"/>
</dbReference>
<dbReference type="PROSITE" id="PS52019">
    <property type="entry name" value="PKS_MFAS_DH"/>
    <property type="match status" value="1"/>
</dbReference>
<dbReference type="InterPro" id="IPR014030">
    <property type="entry name" value="Ketoacyl_synth_N"/>
</dbReference>
<dbReference type="Proteomes" id="UP000091820">
    <property type="component" value="Unassembled WGS sequence"/>
</dbReference>